<evidence type="ECO:0000313" key="1">
    <source>
        <dbReference type="EMBL" id="KIS17719.1"/>
    </source>
</evidence>
<accession>A0AAW3GMG7</accession>
<reference evidence="1 2" key="1">
    <citation type="submission" date="2013-11" db="EMBL/GenBank/DDBJ databases">
        <authorList>
            <person name="da Piedade I."/>
            <person name="Tang M.H.E."/>
            <person name="Bojesen A.M."/>
        </authorList>
    </citation>
    <scope>NUCLEOTIDE SEQUENCE [LARGE SCALE GENOMIC DNA]</scope>
    <source>
        <strain evidence="1 2">Sz4is</strain>
    </source>
</reference>
<sequence length="314" mass="36447">MSNDKGKILLSALYYVIKDNNSPIDKLQAVQLIFNLNEICTNGAFEKYIQHVALSEEEKETFDKLYNILAVDFSQYFDLVVILESYEIFKAKSGNHPSKLVLALTLSWIIYVKTLLLSDDATKEHQLGAISIMFSELISFFENVDDIIPSDINSEESQEILGFYYMNIYEIWAKIANWLSFERYYNDYEEKKALPLSVYHSRYISETKESQPNSSQTDDYSEQTSSKQGCYIATCVYGSYDCPEVWLLRRFRDDYLRKNLFGRLFVKIYYTFSPYLVKKLGHLALFKTLSGKCLSPLVKTLRDRGVSDSPYSDK</sequence>
<dbReference type="EMBL" id="JAUE01000036">
    <property type="protein sequence ID" value="KIS17719.1"/>
    <property type="molecule type" value="Genomic_DNA"/>
</dbReference>
<dbReference type="AlphaFoldDB" id="A0AAW3GMG7"/>
<dbReference type="RefSeq" id="WP_021320743.1">
    <property type="nucleotide sequence ID" value="NZ_JAUE01000036.1"/>
</dbReference>
<gene>
    <name evidence="1" type="ORF">AT55_01563</name>
</gene>
<comment type="caution">
    <text evidence="1">The sequence shown here is derived from an EMBL/GenBank/DDBJ whole genome shotgun (WGS) entry which is preliminary data.</text>
</comment>
<name>A0AAW3GMG7_STRSZ</name>
<proteinExistence type="predicted"/>
<organism evidence="1 2">
    <name type="scientific">Streptococcus equi subsp. zooepidemicus Sz4is</name>
    <dbReference type="NCBI Taxonomy" id="1381082"/>
    <lineage>
        <taxon>Bacteria</taxon>
        <taxon>Bacillati</taxon>
        <taxon>Bacillota</taxon>
        <taxon>Bacilli</taxon>
        <taxon>Lactobacillales</taxon>
        <taxon>Streptococcaceae</taxon>
        <taxon>Streptococcus</taxon>
    </lineage>
</organism>
<dbReference type="InterPro" id="IPR049886">
    <property type="entry name" value="CFI_box_CTERM_dom"/>
</dbReference>
<evidence type="ECO:0000313" key="2">
    <source>
        <dbReference type="Proteomes" id="UP000032278"/>
    </source>
</evidence>
<dbReference type="Proteomes" id="UP000032278">
    <property type="component" value="Unassembled WGS sequence"/>
</dbReference>
<protein>
    <submittedName>
        <fullName evidence="1">Uncharacterized protein</fullName>
    </submittedName>
</protein>
<dbReference type="NCBIfam" id="NF041770">
    <property type="entry name" value="CFI_box_CTERM"/>
    <property type="match status" value="1"/>
</dbReference>